<dbReference type="AlphaFoldDB" id="A0A2G2Z2C8"/>
<keyword evidence="1" id="KW-0805">Transcription regulation</keyword>
<dbReference type="InterPro" id="IPR005202">
    <property type="entry name" value="TF_GRAS"/>
</dbReference>
<sequence>MELSFQWLSNKREGANHRRMNFQSKSFGMRIWFAYYDLKVYVTACPFRKMSNIFASKSIGMLTREATSIHIIDFGILYDFQWSCFIQGISFRPTRPPKLRIIGIDFPQPEFRPTERFEEIGHRLAKYYKRFNVLFEYNVIQLDDLKINKGEMLAVNCLYRLINVPDETICEISPRDDV</sequence>
<dbReference type="PANTHER" id="PTHR31636">
    <property type="entry name" value="OSJNBA0084A10.13 PROTEIN-RELATED"/>
    <property type="match status" value="1"/>
</dbReference>
<evidence type="ECO:0000313" key="4">
    <source>
        <dbReference type="EMBL" id="PHT76015.1"/>
    </source>
</evidence>
<accession>A0A2G2Z2C8</accession>
<evidence type="ECO:0000256" key="2">
    <source>
        <dbReference type="ARBA" id="ARBA00023163"/>
    </source>
</evidence>
<keyword evidence="5" id="KW-1185">Reference proteome</keyword>
<dbReference type="Gramene" id="PHT76015">
    <property type="protein sequence ID" value="PHT76015"/>
    <property type="gene ID" value="T459_19537"/>
</dbReference>
<evidence type="ECO:0000313" key="5">
    <source>
        <dbReference type="Proteomes" id="UP000222542"/>
    </source>
</evidence>
<comment type="caution">
    <text evidence="4">The sequence shown here is derived from an EMBL/GenBank/DDBJ whole genome shotgun (WGS) entry which is preliminary data.</text>
</comment>
<proteinExistence type="inferred from homology"/>
<dbReference type="EMBL" id="AYRZ02000007">
    <property type="protein sequence ID" value="PHT76015.1"/>
    <property type="molecule type" value="Genomic_DNA"/>
</dbReference>
<name>A0A2G2Z2C8_CAPAN</name>
<dbReference type="OMA" id="WIVRMAK"/>
<dbReference type="STRING" id="4072.A0A2G2Z2C8"/>
<evidence type="ECO:0000256" key="1">
    <source>
        <dbReference type="ARBA" id="ARBA00023015"/>
    </source>
</evidence>
<comment type="caution">
    <text evidence="3">Lacks conserved residue(s) required for the propagation of feature annotation.</text>
</comment>
<dbReference type="PROSITE" id="PS50985">
    <property type="entry name" value="GRAS"/>
    <property type="match status" value="1"/>
</dbReference>
<comment type="similarity">
    <text evidence="3">Belongs to the GRAS family.</text>
</comment>
<feature type="region of interest" description="VHIID" evidence="3">
    <location>
        <begin position="38"/>
        <end position="103"/>
    </location>
</feature>
<organism evidence="4 5">
    <name type="scientific">Capsicum annuum</name>
    <name type="common">Capsicum pepper</name>
    <dbReference type="NCBI Taxonomy" id="4072"/>
    <lineage>
        <taxon>Eukaryota</taxon>
        <taxon>Viridiplantae</taxon>
        <taxon>Streptophyta</taxon>
        <taxon>Embryophyta</taxon>
        <taxon>Tracheophyta</taxon>
        <taxon>Spermatophyta</taxon>
        <taxon>Magnoliopsida</taxon>
        <taxon>eudicotyledons</taxon>
        <taxon>Gunneridae</taxon>
        <taxon>Pentapetalae</taxon>
        <taxon>asterids</taxon>
        <taxon>lamiids</taxon>
        <taxon>Solanales</taxon>
        <taxon>Solanaceae</taxon>
        <taxon>Solanoideae</taxon>
        <taxon>Capsiceae</taxon>
        <taxon>Capsicum</taxon>
    </lineage>
</organism>
<reference evidence="4 5" key="2">
    <citation type="journal article" date="2017" name="Genome Biol.">
        <title>New reference genome sequences of hot pepper reveal the massive evolution of plant disease-resistance genes by retroduplication.</title>
        <authorList>
            <person name="Kim S."/>
            <person name="Park J."/>
            <person name="Yeom S.I."/>
            <person name="Kim Y.M."/>
            <person name="Seo E."/>
            <person name="Kim K.T."/>
            <person name="Kim M.S."/>
            <person name="Lee J.M."/>
            <person name="Cheong K."/>
            <person name="Shin H.S."/>
            <person name="Kim S.B."/>
            <person name="Han K."/>
            <person name="Lee J."/>
            <person name="Park M."/>
            <person name="Lee H.A."/>
            <person name="Lee H.Y."/>
            <person name="Lee Y."/>
            <person name="Oh S."/>
            <person name="Lee J.H."/>
            <person name="Choi E."/>
            <person name="Choi E."/>
            <person name="Lee S.E."/>
            <person name="Jeon J."/>
            <person name="Kim H."/>
            <person name="Choi G."/>
            <person name="Song H."/>
            <person name="Lee J."/>
            <person name="Lee S.C."/>
            <person name="Kwon J.K."/>
            <person name="Lee H.Y."/>
            <person name="Koo N."/>
            <person name="Hong Y."/>
            <person name="Kim R.W."/>
            <person name="Kang W.H."/>
            <person name="Huh J.H."/>
            <person name="Kang B.C."/>
            <person name="Yang T.J."/>
            <person name="Lee Y.H."/>
            <person name="Bennetzen J.L."/>
            <person name="Choi D."/>
        </authorList>
    </citation>
    <scope>NUCLEOTIDE SEQUENCE [LARGE SCALE GENOMIC DNA]</scope>
    <source>
        <strain evidence="5">cv. CM334</strain>
    </source>
</reference>
<protein>
    <submittedName>
        <fullName evidence="4">Uncharacterized protein</fullName>
    </submittedName>
</protein>
<reference evidence="4 5" key="1">
    <citation type="journal article" date="2014" name="Nat. Genet.">
        <title>Genome sequence of the hot pepper provides insights into the evolution of pungency in Capsicum species.</title>
        <authorList>
            <person name="Kim S."/>
            <person name="Park M."/>
            <person name="Yeom S.I."/>
            <person name="Kim Y.M."/>
            <person name="Lee J.M."/>
            <person name="Lee H.A."/>
            <person name="Seo E."/>
            <person name="Choi J."/>
            <person name="Cheong K."/>
            <person name="Kim K.T."/>
            <person name="Jung K."/>
            <person name="Lee G.W."/>
            <person name="Oh S.K."/>
            <person name="Bae C."/>
            <person name="Kim S.B."/>
            <person name="Lee H.Y."/>
            <person name="Kim S.Y."/>
            <person name="Kim M.S."/>
            <person name="Kang B.C."/>
            <person name="Jo Y.D."/>
            <person name="Yang H.B."/>
            <person name="Jeong H.J."/>
            <person name="Kang W.H."/>
            <person name="Kwon J.K."/>
            <person name="Shin C."/>
            <person name="Lim J.Y."/>
            <person name="Park J.H."/>
            <person name="Huh J.H."/>
            <person name="Kim J.S."/>
            <person name="Kim B.D."/>
            <person name="Cohen O."/>
            <person name="Paran I."/>
            <person name="Suh M.C."/>
            <person name="Lee S.B."/>
            <person name="Kim Y.K."/>
            <person name="Shin Y."/>
            <person name="Noh S.J."/>
            <person name="Park J."/>
            <person name="Seo Y.S."/>
            <person name="Kwon S.Y."/>
            <person name="Kim H.A."/>
            <person name="Park J.M."/>
            <person name="Kim H.J."/>
            <person name="Choi S.B."/>
            <person name="Bosland P.W."/>
            <person name="Reeves G."/>
            <person name="Jo S.H."/>
            <person name="Lee B.W."/>
            <person name="Cho H.T."/>
            <person name="Choi H.S."/>
            <person name="Lee M.S."/>
            <person name="Yu Y."/>
            <person name="Do Choi Y."/>
            <person name="Park B.S."/>
            <person name="van Deynze A."/>
            <person name="Ashrafi H."/>
            <person name="Hill T."/>
            <person name="Kim W.T."/>
            <person name="Pai H.S."/>
            <person name="Ahn H.K."/>
            <person name="Yeam I."/>
            <person name="Giovannoni J.J."/>
            <person name="Rose J.K."/>
            <person name="Sorensen I."/>
            <person name="Lee S.J."/>
            <person name="Kim R.W."/>
            <person name="Choi I.Y."/>
            <person name="Choi B.S."/>
            <person name="Lim J.S."/>
            <person name="Lee Y.H."/>
            <person name="Choi D."/>
        </authorList>
    </citation>
    <scope>NUCLEOTIDE SEQUENCE [LARGE SCALE GENOMIC DNA]</scope>
    <source>
        <strain evidence="5">cv. CM334</strain>
    </source>
</reference>
<feature type="short sequence motif" description="VHIID" evidence="3">
    <location>
        <begin position="69"/>
        <end position="73"/>
    </location>
</feature>
<gene>
    <name evidence="4" type="ORF">T459_19537</name>
</gene>
<dbReference type="Proteomes" id="UP000222542">
    <property type="component" value="Unassembled WGS sequence"/>
</dbReference>
<evidence type="ECO:0000256" key="3">
    <source>
        <dbReference type="PROSITE-ProRule" id="PRU01191"/>
    </source>
</evidence>
<dbReference type="Pfam" id="PF03514">
    <property type="entry name" value="GRAS"/>
    <property type="match status" value="1"/>
</dbReference>
<keyword evidence="2" id="KW-0804">Transcription</keyword>